<feature type="compositionally biased region" description="Basic and acidic residues" evidence="2">
    <location>
        <begin position="160"/>
        <end position="173"/>
    </location>
</feature>
<dbReference type="Pfam" id="PF00665">
    <property type="entry name" value="rve"/>
    <property type="match status" value="1"/>
</dbReference>
<dbReference type="Pfam" id="PF13276">
    <property type="entry name" value="HTH_21"/>
    <property type="match status" value="1"/>
</dbReference>
<dbReference type="GO" id="GO:0043565">
    <property type="term" value="F:sequence-specific DNA binding"/>
    <property type="evidence" value="ECO:0007669"/>
    <property type="project" value="InterPro"/>
</dbReference>
<dbReference type="RefSeq" id="WP_101011054.1">
    <property type="nucleotide sequence ID" value="NZ_PJDT01000010.1"/>
</dbReference>
<feature type="compositionally biased region" description="Low complexity" evidence="2">
    <location>
        <begin position="175"/>
        <end position="190"/>
    </location>
</feature>
<dbReference type="SUPFAM" id="SSF53098">
    <property type="entry name" value="Ribonuclease H-like"/>
    <property type="match status" value="1"/>
</dbReference>
<dbReference type="InterPro" id="IPR048020">
    <property type="entry name" value="Transpos_IS3"/>
</dbReference>
<dbReference type="InterPro" id="IPR012337">
    <property type="entry name" value="RNaseH-like_sf"/>
</dbReference>
<gene>
    <name evidence="4" type="ORF">APC1503_0424</name>
</gene>
<accession>A0A2N0T356</accession>
<evidence type="ECO:0000256" key="1">
    <source>
        <dbReference type="ARBA" id="ARBA00002286"/>
    </source>
</evidence>
<protein>
    <submittedName>
        <fullName evidence="4">Transposase</fullName>
    </submittedName>
</protein>
<dbReference type="InterPro" id="IPR001584">
    <property type="entry name" value="Integrase_cat-core"/>
</dbReference>
<feature type="domain" description="Integrase catalytic" evidence="3">
    <location>
        <begin position="382"/>
        <end position="491"/>
    </location>
</feature>
<dbReference type="InterPro" id="IPR025948">
    <property type="entry name" value="HTH-like_dom"/>
</dbReference>
<evidence type="ECO:0000313" key="4">
    <source>
        <dbReference type="EMBL" id="PKC90387.1"/>
    </source>
</evidence>
<evidence type="ECO:0000313" key="5">
    <source>
        <dbReference type="Proteomes" id="UP000232654"/>
    </source>
</evidence>
<evidence type="ECO:0000256" key="2">
    <source>
        <dbReference type="SAM" id="MobiDB-lite"/>
    </source>
</evidence>
<reference evidence="4 5" key="1">
    <citation type="submission" date="2017-12" db="EMBL/GenBank/DDBJ databases">
        <title>Bifidobacterium longum APC/DPC strains.</title>
        <authorList>
            <person name="Arboleya S."/>
        </authorList>
    </citation>
    <scope>NUCLEOTIDE SEQUENCE [LARGE SCALE GENOMIC DNA]</scope>
    <source>
        <strain evidence="4 5">APC1503</strain>
    </source>
</reference>
<dbReference type="NCBIfam" id="NF033516">
    <property type="entry name" value="transpos_IS3"/>
    <property type="match status" value="1"/>
</dbReference>
<dbReference type="InterPro" id="IPR036397">
    <property type="entry name" value="RNaseH_sf"/>
</dbReference>
<feature type="region of interest" description="Disordered" evidence="2">
    <location>
        <begin position="156"/>
        <end position="203"/>
    </location>
</feature>
<organism evidence="4 5">
    <name type="scientific">Bifidobacterium longum</name>
    <dbReference type="NCBI Taxonomy" id="216816"/>
    <lineage>
        <taxon>Bacteria</taxon>
        <taxon>Bacillati</taxon>
        <taxon>Actinomycetota</taxon>
        <taxon>Actinomycetes</taxon>
        <taxon>Bifidobacteriales</taxon>
        <taxon>Bifidobacteriaceae</taxon>
        <taxon>Bifidobacterium</taxon>
    </lineage>
</organism>
<dbReference type="Gene3D" id="3.30.420.10">
    <property type="entry name" value="Ribonuclease H-like superfamily/Ribonuclease H"/>
    <property type="match status" value="1"/>
</dbReference>
<dbReference type="SUPFAM" id="SSF48295">
    <property type="entry name" value="TrpR-like"/>
    <property type="match status" value="1"/>
</dbReference>
<comment type="function">
    <text evidence="1">Involved in the transposition of the insertion sequence.</text>
</comment>
<proteinExistence type="predicted"/>
<dbReference type="PROSITE" id="PS50994">
    <property type="entry name" value="INTEGRASE"/>
    <property type="match status" value="1"/>
</dbReference>
<dbReference type="AlphaFoldDB" id="A0A2N0T356"/>
<comment type="caution">
    <text evidence="4">The sequence shown here is derived from an EMBL/GenBank/DDBJ whole genome shotgun (WGS) entry which is preliminary data.</text>
</comment>
<dbReference type="PANTHER" id="PTHR46889">
    <property type="entry name" value="TRANSPOSASE INSF FOR INSERTION SEQUENCE IS3B-RELATED"/>
    <property type="match status" value="1"/>
</dbReference>
<sequence>MTYSRQQRERAVDLYIKYEHSAADVIHELGYPSRTILYVWYRERLEEERAGVPSGRGQRHRRYSDGQKQAAVDHCLEYGRRPGRTMRMPGYPKSKELLMAWIDELAPGQRKLRHGPVPEELKREAVVAVAPGRMKSREAAAGLGVQAAVVRNRKRQMLAKSREEPVSETERGKAVARAGNPAGARPAVPNSSDAAGPADALASMQRKAAELQARLDALDADVERQRREKRELDVEIAIRRGTLELLGKGPGADPENPASREKAILAKRTGERLGVTAKSLFDAVGIPHSTYHYQPDAMNGPDRHAWLLPLVEEAFENSEKRYGYKRVHLELKGMGMTVSSKRVMRLMAKHGMVPLRKSAKRHGSYKGGPAKAPADLVNRDFHAERPNMLWVTDLTEFSIPAGKAYPSPIIDCYDGLPVAWTIGMSPNAALANGMLSDACSTLGEDEKPVIHSDRGCHYRWAEWIRICEDNKLTRSMSAKGCSPDNAAAEGFSGRPRQESFHKRSFAGVSMDGFIDMPNDYMVWYRDKRIKTEYGTGIMDRRRKLGLVA</sequence>
<dbReference type="InterPro" id="IPR010921">
    <property type="entry name" value="Trp_repressor/repl_initiator"/>
</dbReference>
<dbReference type="PANTHER" id="PTHR46889:SF5">
    <property type="entry name" value="INTEGRASE PROTEIN"/>
    <property type="match status" value="1"/>
</dbReference>
<name>A0A2N0T356_BIFLN</name>
<dbReference type="EMBL" id="PJDT01000010">
    <property type="protein sequence ID" value="PKC90387.1"/>
    <property type="molecule type" value="Genomic_DNA"/>
</dbReference>
<evidence type="ECO:0000259" key="3">
    <source>
        <dbReference type="PROSITE" id="PS50994"/>
    </source>
</evidence>
<dbReference type="Proteomes" id="UP000232654">
    <property type="component" value="Unassembled WGS sequence"/>
</dbReference>
<dbReference type="InterPro" id="IPR050900">
    <property type="entry name" value="Transposase_IS3/IS150/IS904"/>
</dbReference>
<dbReference type="GO" id="GO:0015074">
    <property type="term" value="P:DNA integration"/>
    <property type="evidence" value="ECO:0007669"/>
    <property type="project" value="InterPro"/>
</dbReference>